<evidence type="ECO:0000313" key="5">
    <source>
        <dbReference type="Proteomes" id="UP000285610"/>
    </source>
</evidence>
<dbReference type="Proteomes" id="UP000285610">
    <property type="component" value="Unassembled WGS sequence"/>
</dbReference>
<organism evidence="4 5">
    <name type="scientific">Mediterraneibacter gnavus</name>
    <name type="common">Ruminococcus gnavus</name>
    <dbReference type="NCBI Taxonomy" id="33038"/>
    <lineage>
        <taxon>Bacteria</taxon>
        <taxon>Bacillati</taxon>
        <taxon>Bacillota</taxon>
        <taxon>Clostridia</taxon>
        <taxon>Lachnospirales</taxon>
        <taxon>Lachnospiraceae</taxon>
        <taxon>Mediterraneibacter</taxon>
    </lineage>
</organism>
<dbReference type="EC" id="3.4.22.71" evidence="3 4"/>
<reference evidence="3" key="2">
    <citation type="submission" date="2021-10" db="EMBL/GenBank/DDBJ databases">
        <title>Collection of gut derived symbiotic bacterial strains cultured from healthy donors.</title>
        <authorList>
            <person name="Lin H."/>
            <person name="Littmann E."/>
            <person name="Claire K."/>
            <person name="Pamer E."/>
        </authorList>
    </citation>
    <scope>NUCLEOTIDE SEQUENCE</scope>
    <source>
        <strain evidence="3">MSK.23.4</strain>
    </source>
</reference>
<dbReference type="InterPro" id="IPR009835">
    <property type="entry name" value="SrtB"/>
</dbReference>
<dbReference type="InterPro" id="IPR023365">
    <property type="entry name" value="Sortase_dom-sf"/>
</dbReference>
<dbReference type="EMBL" id="QRQE01000066">
    <property type="protein sequence ID" value="RHM70036.1"/>
    <property type="molecule type" value="Genomic_DNA"/>
</dbReference>
<evidence type="ECO:0000256" key="2">
    <source>
        <dbReference type="PIRSR" id="PIRSR605754-1"/>
    </source>
</evidence>
<dbReference type="SUPFAM" id="SSF63817">
    <property type="entry name" value="Sortase"/>
    <property type="match status" value="1"/>
</dbReference>
<dbReference type="EMBL" id="JAJBNC010000055">
    <property type="protein sequence ID" value="MCB5495691.1"/>
    <property type="molecule type" value="Genomic_DNA"/>
</dbReference>
<name>A0A415S3Y5_MEDGN</name>
<evidence type="ECO:0000313" key="4">
    <source>
        <dbReference type="EMBL" id="RHM70036.1"/>
    </source>
</evidence>
<feature type="active site" description="Proton donor/acceptor" evidence="2">
    <location>
        <position position="146"/>
    </location>
</feature>
<dbReference type="NCBIfam" id="TIGR03064">
    <property type="entry name" value="sortase_srtB"/>
    <property type="match status" value="1"/>
</dbReference>
<comment type="caution">
    <text evidence="4">The sequence shown here is derived from an EMBL/GenBank/DDBJ whole genome shotgun (WGS) entry which is preliminary data.</text>
</comment>
<evidence type="ECO:0000256" key="1">
    <source>
        <dbReference type="ARBA" id="ARBA00022801"/>
    </source>
</evidence>
<reference evidence="4 5" key="1">
    <citation type="submission" date="2018-08" db="EMBL/GenBank/DDBJ databases">
        <title>A genome reference for cultivated species of the human gut microbiota.</title>
        <authorList>
            <person name="Zou Y."/>
            <person name="Xue W."/>
            <person name="Luo G."/>
        </authorList>
    </citation>
    <scope>NUCLEOTIDE SEQUENCE [LARGE SCALE GENOMIC DNA]</scope>
    <source>
        <strain evidence="4 5">AF33-12</strain>
    </source>
</reference>
<dbReference type="AlphaFoldDB" id="A0A415S3Y5"/>
<protein>
    <submittedName>
        <fullName evidence="3">Class B sortase</fullName>
        <ecNumber evidence="3 4">3.4.22.71</ecNumber>
    </submittedName>
    <submittedName>
        <fullName evidence="4">SrtB family sortase</fullName>
    </submittedName>
</protein>
<gene>
    <name evidence="4" type="primary">srtB</name>
    <name evidence="4" type="ORF">DWZ50_17700</name>
    <name evidence="3" type="ORF">LIQ10_18480</name>
</gene>
<feature type="active site" description="Acyl-thioester intermediate" evidence="2">
    <location>
        <position position="238"/>
    </location>
</feature>
<sequence length="257" mass="29666">MKKVWKILILSVCITVFSLSAYHIYDYWKETQDSQRQNDVLIDKAVETAPQTQQTENGQTESAIKPVPETAPITVDFERLQEENKDIIAWIYCPDTEINYPIVQSKDNEYYLRRLLDGTWNIAGTLFMDYRNAADCSDLHTIIYGHNMKNNTMFGSLPKYSKQEYYEEHSVLYLLTLKQNYKVKLIAGYVTPSDSKVYEFEKTKEERSGLLKTALDNSLFTSGTTVSDEDRLLTLSTCSYEYDNARFVLTGVLEEIG</sequence>
<dbReference type="GO" id="GO:0016787">
    <property type="term" value="F:hydrolase activity"/>
    <property type="evidence" value="ECO:0007669"/>
    <property type="project" value="UniProtKB-KW"/>
</dbReference>
<dbReference type="RefSeq" id="WP_118445291.1">
    <property type="nucleotide sequence ID" value="NZ_JAAIMT010000057.1"/>
</dbReference>
<dbReference type="Proteomes" id="UP001297422">
    <property type="component" value="Unassembled WGS sequence"/>
</dbReference>
<keyword evidence="1 4" id="KW-0378">Hydrolase</keyword>
<dbReference type="InterPro" id="IPR005754">
    <property type="entry name" value="Sortase"/>
</dbReference>
<evidence type="ECO:0000313" key="3">
    <source>
        <dbReference type="EMBL" id="MCB5495691.1"/>
    </source>
</evidence>
<proteinExistence type="predicted"/>
<dbReference type="Gene3D" id="2.40.260.10">
    <property type="entry name" value="Sortase"/>
    <property type="match status" value="1"/>
</dbReference>
<accession>A0A415S3Y5</accession>
<dbReference type="Pfam" id="PF04203">
    <property type="entry name" value="Sortase"/>
    <property type="match status" value="1"/>
</dbReference>
<dbReference type="CDD" id="cd05826">
    <property type="entry name" value="Sortase_B"/>
    <property type="match status" value="1"/>
</dbReference>